<comment type="subcellular location">
    <subcellularLocation>
        <location evidence="1">Membrane</location>
        <topology evidence="1">Multi-pass membrane protein</topology>
    </subcellularLocation>
</comment>
<evidence type="ECO:0000256" key="3">
    <source>
        <dbReference type="ARBA" id="ARBA00022692"/>
    </source>
</evidence>
<evidence type="ECO:0000256" key="6">
    <source>
        <dbReference type="ARBA" id="ARBA00023136"/>
    </source>
</evidence>
<evidence type="ECO:0000259" key="9">
    <source>
        <dbReference type="Pfam" id="PF07885"/>
    </source>
</evidence>
<dbReference type="Gene3D" id="1.10.287.70">
    <property type="match status" value="1"/>
</dbReference>
<feature type="domain" description="Potassium channel" evidence="9">
    <location>
        <begin position="31"/>
        <end position="101"/>
    </location>
</feature>
<keyword evidence="2" id="KW-0813">Transport</keyword>
<dbReference type="EMBL" id="SZUA01000002">
    <property type="protein sequence ID" value="TKR30681.1"/>
    <property type="molecule type" value="Genomic_DNA"/>
</dbReference>
<feature type="transmembrane region" description="Helical" evidence="8">
    <location>
        <begin position="21"/>
        <end position="42"/>
    </location>
</feature>
<evidence type="ECO:0000313" key="11">
    <source>
        <dbReference type="Proteomes" id="UP000308707"/>
    </source>
</evidence>
<dbReference type="InterPro" id="IPR003280">
    <property type="entry name" value="2pore_dom_K_chnl"/>
</dbReference>
<dbReference type="SUPFAM" id="SSF81324">
    <property type="entry name" value="Voltage-gated potassium channels"/>
    <property type="match status" value="1"/>
</dbReference>
<name>A0A4U5JQ17_9GAMM</name>
<protein>
    <submittedName>
        <fullName evidence="10">Two pore domain potassium channel family protein</fullName>
    </submittedName>
</protein>
<evidence type="ECO:0000313" key="10">
    <source>
        <dbReference type="EMBL" id="TKR30681.1"/>
    </source>
</evidence>
<keyword evidence="3 8" id="KW-0812">Transmembrane</keyword>
<dbReference type="AlphaFoldDB" id="A0A4U5JQ17"/>
<dbReference type="Proteomes" id="UP000308707">
    <property type="component" value="Unassembled WGS sequence"/>
</dbReference>
<dbReference type="Pfam" id="PF07885">
    <property type="entry name" value="Ion_trans_2"/>
    <property type="match status" value="1"/>
</dbReference>
<keyword evidence="5" id="KW-0406">Ion transport</keyword>
<dbReference type="PANTHER" id="PTHR11003">
    <property type="entry name" value="POTASSIUM CHANNEL, SUBFAMILY K"/>
    <property type="match status" value="1"/>
</dbReference>
<comment type="caution">
    <text evidence="10">The sequence shown here is derived from an EMBL/GenBank/DDBJ whole genome shotgun (WGS) entry which is preliminary data.</text>
</comment>
<accession>A0A4U5JQ17</accession>
<organism evidence="10 11">
    <name type="scientific">Luteimonas gilva</name>
    <dbReference type="NCBI Taxonomy" id="2572684"/>
    <lineage>
        <taxon>Bacteria</taxon>
        <taxon>Pseudomonadati</taxon>
        <taxon>Pseudomonadota</taxon>
        <taxon>Gammaproteobacteria</taxon>
        <taxon>Lysobacterales</taxon>
        <taxon>Lysobacteraceae</taxon>
        <taxon>Luteimonas</taxon>
    </lineage>
</organism>
<gene>
    <name evidence="10" type="ORF">FCE95_11280</name>
</gene>
<dbReference type="GO" id="GO:0005886">
    <property type="term" value="C:plasma membrane"/>
    <property type="evidence" value="ECO:0007669"/>
    <property type="project" value="TreeGrafter"/>
</dbReference>
<sequence length="113" mass="11931">MNNPQALRRVFTRTLIAGLRVVWPILSGLIGAMIALGIVIGLLEGWPLHQSIYFSFITGLTIGYGDIVPRSPLTRSIAVLIGVCGLLLTALVAAVAVRALTATLDDAKSDPPP</sequence>
<dbReference type="GO" id="GO:0022841">
    <property type="term" value="F:potassium ion leak channel activity"/>
    <property type="evidence" value="ECO:0007669"/>
    <property type="project" value="TreeGrafter"/>
</dbReference>
<evidence type="ECO:0000256" key="1">
    <source>
        <dbReference type="ARBA" id="ARBA00004141"/>
    </source>
</evidence>
<keyword evidence="4 8" id="KW-1133">Transmembrane helix</keyword>
<evidence type="ECO:0000256" key="4">
    <source>
        <dbReference type="ARBA" id="ARBA00022989"/>
    </source>
</evidence>
<reference evidence="10 11" key="1">
    <citation type="submission" date="2019-04" db="EMBL/GenBank/DDBJ databases">
        <title>Reference strain of H23.</title>
        <authorList>
            <person name="Luo X."/>
        </authorList>
    </citation>
    <scope>NUCLEOTIDE SEQUENCE [LARGE SCALE GENOMIC DNA]</scope>
    <source>
        <strain evidence="10 11">H23</strain>
    </source>
</reference>
<feature type="transmembrane region" description="Helical" evidence="8">
    <location>
        <begin position="77"/>
        <end position="100"/>
    </location>
</feature>
<dbReference type="GO" id="GO:0030322">
    <property type="term" value="P:stabilization of membrane potential"/>
    <property type="evidence" value="ECO:0007669"/>
    <property type="project" value="TreeGrafter"/>
</dbReference>
<dbReference type="InterPro" id="IPR013099">
    <property type="entry name" value="K_chnl_dom"/>
</dbReference>
<evidence type="ECO:0000256" key="8">
    <source>
        <dbReference type="SAM" id="Phobius"/>
    </source>
</evidence>
<dbReference type="PANTHER" id="PTHR11003:SF334">
    <property type="entry name" value="FI03418P"/>
    <property type="match status" value="1"/>
</dbReference>
<dbReference type="OrthoDB" id="9799090at2"/>
<keyword evidence="11" id="KW-1185">Reference proteome</keyword>
<evidence type="ECO:0000256" key="5">
    <source>
        <dbReference type="ARBA" id="ARBA00023065"/>
    </source>
</evidence>
<evidence type="ECO:0000256" key="2">
    <source>
        <dbReference type="ARBA" id="ARBA00022448"/>
    </source>
</evidence>
<proteinExistence type="predicted"/>
<keyword evidence="6 8" id="KW-0472">Membrane</keyword>
<feature type="transmembrane region" description="Helical" evidence="8">
    <location>
        <begin position="48"/>
        <end position="65"/>
    </location>
</feature>
<keyword evidence="7 10" id="KW-0407">Ion channel</keyword>
<evidence type="ECO:0000256" key="7">
    <source>
        <dbReference type="ARBA" id="ARBA00023303"/>
    </source>
</evidence>
<dbReference type="GO" id="GO:0015271">
    <property type="term" value="F:outward rectifier potassium channel activity"/>
    <property type="evidence" value="ECO:0007669"/>
    <property type="project" value="TreeGrafter"/>
</dbReference>
<dbReference type="RefSeq" id="WP_137267112.1">
    <property type="nucleotide sequence ID" value="NZ_SZUA01000002.1"/>
</dbReference>